<proteinExistence type="predicted"/>
<protein>
    <submittedName>
        <fullName evidence="1">Uncharacterized protein</fullName>
    </submittedName>
</protein>
<dbReference type="EMBL" id="KQ258295">
    <property type="protein sequence ID" value="KOM25965.1"/>
    <property type="molecule type" value="Genomic_DNA"/>
</dbReference>
<sequence length="109" mass="12434">MFSRVLCLMLAGCNTDKNLTIWALNSIEVISTTGGNLTQAWIKVNCGKLPDNLRINHNNNGNNKALWMTSFNNLCKHPSPLRKTLKHHVKGWSWRLVTFKPLSLEVTRF</sequence>
<dbReference type="Gramene" id="KOM25965">
    <property type="protein sequence ID" value="KOM25965"/>
    <property type="gene ID" value="LR48_Vigan208s000800"/>
</dbReference>
<accession>A0A0L9T5V4</accession>
<evidence type="ECO:0000313" key="1">
    <source>
        <dbReference type="EMBL" id="KOM25965.1"/>
    </source>
</evidence>
<organism evidence="1 2">
    <name type="scientific">Phaseolus angularis</name>
    <name type="common">Azuki bean</name>
    <name type="synonym">Vigna angularis</name>
    <dbReference type="NCBI Taxonomy" id="3914"/>
    <lineage>
        <taxon>Eukaryota</taxon>
        <taxon>Viridiplantae</taxon>
        <taxon>Streptophyta</taxon>
        <taxon>Embryophyta</taxon>
        <taxon>Tracheophyta</taxon>
        <taxon>Spermatophyta</taxon>
        <taxon>Magnoliopsida</taxon>
        <taxon>eudicotyledons</taxon>
        <taxon>Gunneridae</taxon>
        <taxon>Pentapetalae</taxon>
        <taxon>rosids</taxon>
        <taxon>fabids</taxon>
        <taxon>Fabales</taxon>
        <taxon>Fabaceae</taxon>
        <taxon>Papilionoideae</taxon>
        <taxon>50 kb inversion clade</taxon>
        <taxon>NPAAA clade</taxon>
        <taxon>indigoferoid/millettioid clade</taxon>
        <taxon>Phaseoleae</taxon>
        <taxon>Vigna</taxon>
    </lineage>
</organism>
<evidence type="ECO:0000313" key="2">
    <source>
        <dbReference type="Proteomes" id="UP000053144"/>
    </source>
</evidence>
<dbReference type="AlphaFoldDB" id="A0A0L9T5V4"/>
<reference evidence="2" key="1">
    <citation type="journal article" date="2015" name="Proc. Natl. Acad. Sci. U.S.A.">
        <title>Genome sequencing of adzuki bean (Vigna angularis) provides insight into high starch and low fat accumulation and domestication.</title>
        <authorList>
            <person name="Yang K."/>
            <person name="Tian Z."/>
            <person name="Chen C."/>
            <person name="Luo L."/>
            <person name="Zhao B."/>
            <person name="Wang Z."/>
            <person name="Yu L."/>
            <person name="Li Y."/>
            <person name="Sun Y."/>
            <person name="Li W."/>
            <person name="Chen Y."/>
            <person name="Li Y."/>
            <person name="Zhang Y."/>
            <person name="Ai D."/>
            <person name="Zhao J."/>
            <person name="Shang C."/>
            <person name="Ma Y."/>
            <person name="Wu B."/>
            <person name="Wang M."/>
            <person name="Gao L."/>
            <person name="Sun D."/>
            <person name="Zhang P."/>
            <person name="Guo F."/>
            <person name="Wang W."/>
            <person name="Li Y."/>
            <person name="Wang J."/>
            <person name="Varshney R.K."/>
            <person name="Wang J."/>
            <person name="Ling H.Q."/>
            <person name="Wan P."/>
        </authorList>
    </citation>
    <scope>NUCLEOTIDE SEQUENCE</scope>
    <source>
        <strain evidence="2">cv. Jingnong 6</strain>
    </source>
</reference>
<gene>
    <name evidence="1" type="ORF">LR48_Vigan208s000800</name>
</gene>
<name>A0A0L9T5V4_PHAAN</name>
<dbReference type="Proteomes" id="UP000053144">
    <property type="component" value="Unassembled WGS sequence"/>
</dbReference>